<dbReference type="InterPro" id="IPR025452">
    <property type="entry name" value="DUF4218"/>
</dbReference>
<keyword evidence="4" id="KW-1185">Reference proteome</keyword>
<dbReference type="PANTHER" id="PTHR24128">
    <property type="entry name" value="HOMEOBOX PROTEIN WARIAI"/>
    <property type="match status" value="1"/>
</dbReference>
<proteinExistence type="predicted"/>
<dbReference type="GO" id="GO:0005886">
    <property type="term" value="C:plasma membrane"/>
    <property type="evidence" value="ECO:0007669"/>
    <property type="project" value="UniProtKB-SubCell"/>
</dbReference>
<dbReference type="SUPFAM" id="SSF48403">
    <property type="entry name" value="Ankyrin repeat"/>
    <property type="match status" value="1"/>
</dbReference>
<sequence>MASNTNTTSDNKLKAAAEDGDINLLYSVIEEDPQVLDHTDSISFVETPLHVAASFGNIGFAVEIMRLKPSFAWKLNPQGFTPMHLAMQHGHKRMVLRFVDVNKELVRVKGREGVTPLHFASQIGEVDLLGSFLLACPDSIEDVSIRSETALHIAVRYQEYEALQLLVGWLKRTCQTSAMQIEKTILNWKDDAGNTILHVSALLNDSKNKAQPEGSIAEGYLAEESLTFCSLYIEDIETRFNKPKRVCDDPIDNETSFVFSIFPQIGKLVGACSMFNLTPMQKLQAHRYVLLNCTMVTPFVDHAKGESNVSTINVPQEDETIRLHVRRESTQCWTVEAIDSEETTKKIKVKVELCRRNKEIRSKQVIPHTGGSKANPRRRNELLLETGKVPSRGQLYIETHKRKDGSFVNDATKTIVEQIEVGLTQSIVDESEVSSLDVVGRVLGPEHSGRVRCMGLGVVPSNTFRNTRLRVSSLSSYSSGVSFPSSDQWQEKYNNLESAFKAYMIMKE</sequence>
<organism evidence="3 4">
    <name type="scientific">Cajanus cajan</name>
    <name type="common">Pigeon pea</name>
    <name type="synonym">Cajanus indicus</name>
    <dbReference type="NCBI Taxonomy" id="3821"/>
    <lineage>
        <taxon>Eukaryota</taxon>
        <taxon>Viridiplantae</taxon>
        <taxon>Streptophyta</taxon>
        <taxon>Embryophyta</taxon>
        <taxon>Tracheophyta</taxon>
        <taxon>Spermatophyta</taxon>
        <taxon>Magnoliopsida</taxon>
        <taxon>eudicotyledons</taxon>
        <taxon>Gunneridae</taxon>
        <taxon>Pentapetalae</taxon>
        <taxon>rosids</taxon>
        <taxon>fabids</taxon>
        <taxon>Fabales</taxon>
        <taxon>Fabaceae</taxon>
        <taxon>Papilionoideae</taxon>
        <taxon>50 kb inversion clade</taxon>
        <taxon>NPAAA clade</taxon>
        <taxon>indigoferoid/millettioid clade</taxon>
        <taxon>Phaseoleae</taxon>
        <taxon>Cajanus</taxon>
    </lineage>
</organism>
<accession>A0A151RJJ5</accession>
<dbReference type="Gene3D" id="1.25.40.20">
    <property type="entry name" value="Ankyrin repeat-containing domain"/>
    <property type="match status" value="1"/>
</dbReference>
<feature type="domain" description="DUF4218" evidence="2">
    <location>
        <begin position="206"/>
        <end position="246"/>
    </location>
</feature>
<reference evidence="3" key="1">
    <citation type="journal article" date="2012" name="Nat. Biotechnol.">
        <title>Draft genome sequence of pigeonpea (Cajanus cajan), an orphan legume crop of resource-poor farmers.</title>
        <authorList>
            <person name="Varshney R.K."/>
            <person name="Chen W."/>
            <person name="Li Y."/>
            <person name="Bharti A.K."/>
            <person name="Saxena R.K."/>
            <person name="Schlueter J.A."/>
            <person name="Donoghue M.T."/>
            <person name="Azam S."/>
            <person name="Fan G."/>
            <person name="Whaley A.M."/>
            <person name="Farmer A.D."/>
            <person name="Sheridan J."/>
            <person name="Iwata A."/>
            <person name="Tuteja R."/>
            <person name="Penmetsa R.V."/>
            <person name="Wu W."/>
            <person name="Upadhyaya H.D."/>
            <person name="Yang S.P."/>
            <person name="Shah T."/>
            <person name="Saxena K.B."/>
            <person name="Michael T."/>
            <person name="McCombie W.R."/>
            <person name="Yang B."/>
            <person name="Zhang G."/>
            <person name="Yang H."/>
            <person name="Wang J."/>
            <person name="Spillane C."/>
            <person name="Cook D.R."/>
            <person name="May G.D."/>
            <person name="Xu X."/>
            <person name="Jackson S.A."/>
        </authorList>
    </citation>
    <scope>NUCLEOTIDE SEQUENCE [LARGE SCALE GENOMIC DNA]</scope>
</reference>
<evidence type="ECO:0000313" key="3">
    <source>
        <dbReference type="EMBL" id="KYP42605.1"/>
    </source>
</evidence>
<dbReference type="AlphaFoldDB" id="A0A151RJJ5"/>
<dbReference type="SMART" id="SM00248">
    <property type="entry name" value="ANK"/>
    <property type="match status" value="4"/>
</dbReference>
<dbReference type="Gramene" id="C.cajan_35765.t">
    <property type="protein sequence ID" value="C.cajan_35765.t"/>
    <property type="gene ID" value="C.cajan_35765"/>
</dbReference>
<protein>
    <submittedName>
        <fullName evidence="3">Ankyrin repeat-containing protein At5g02620 family</fullName>
    </submittedName>
</protein>
<comment type="subcellular location">
    <subcellularLocation>
        <location evidence="1">Cell membrane</location>
        <topology evidence="1">Peripheral membrane protein</topology>
        <orientation evidence="1">Cytoplasmic side</orientation>
    </subcellularLocation>
</comment>
<name>A0A151RJJ5_CAJCA</name>
<dbReference type="Pfam" id="PF13960">
    <property type="entry name" value="DUF4218"/>
    <property type="match status" value="1"/>
</dbReference>
<dbReference type="InterPro" id="IPR002110">
    <property type="entry name" value="Ankyrin_rpt"/>
</dbReference>
<dbReference type="PANTHER" id="PTHR24128:SF87">
    <property type="entry name" value="ANKYRIN REPEAT FAMILY PROTEIN"/>
    <property type="match status" value="1"/>
</dbReference>
<gene>
    <name evidence="3" type="ORF">KK1_035975</name>
</gene>
<dbReference type="Pfam" id="PF03004">
    <property type="entry name" value="Transposase_24"/>
    <property type="match status" value="1"/>
</dbReference>
<dbReference type="Pfam" id="PF12796">
    <property type="entry name" value="Ank_2"/>
    <property type="match status" value="2"/>
</dbReference>
<evidence type="ECO:0000259" key="2">
    <source>
        <dbReference type="Pfam" id="PF13960"/>
    </source>
</evidence>
<dbReference type="InterPro" id="IPR036770">
    <property type="entry name" value="Ankyrin_rpt-contain_sf"/>
</dbReference>
<dbReference type="InterPro" id="IPR004252">
    <property type="entry name" value="Probable_transposase_24"/>
</dbReference>
<evidence type="ECO:0000313" key="4">
    <source>
        <dbReference type="Proteomes" id="UP000075243"/>
    </source>
</evidence>
<dbReference type="EMBL" id="KQ483709">
    <property type="protein sequence ID" value="KYP42605.1"/>
    <property type="molecule type" value="Genomic_DNA"/>
</dbReference>
<evidence type="ECO:0000256" key="1">
    <source>
        <dbReference type="ARBA" id="ARBA00004413"/>
    </source>
</evidence>
<dbReference type="Proteomes" id="UP000075243">
    <property type="component" value="Unassembled WGS sequence"/>
</dbReference>